<dbReference type="GO" id="GO:0008270">
    <property type="term" value="F:zinc ion binding"/>
    <property type="evidence" value="ECO:0007669"/>
    <property type="project" value="InterPro"/>
</dbReference>
<dbReference type="SUPFAM" id="SSF50129">
    <property type="entry name" value="GroES-like"/>
    <property type="match status" value="1"/>
</dbReference>
<dbReference type="CDD" id="cd08252">
    <property type="entry name" value="AL_MDR"/>
    <property type="match status" value="1"/>
</dbReference>
<dbReference type="InterPro" id="IPR051603">
    <property type="entry name" value="Zinc-ADH_QOR/CCCR"/>
</dbReference>
<accession>A0A2P8F7Z0</accession>
<dbReference type="SUPFAM" id="SSF51735">
    <property type="entry name" value="NAD(P)-binding Rossmann-fold domains"/>
    <property type="match status" value="1"/>
</dbReference>
<gene>
    <name evidence="4" type="ORF">CLV88_11439</name>
</gene>
<dbReference type="NCBIfam" id="TIGR02817">
    <property type="entry name" value="adh_fam_1"/>
    <property type="match status" value="1"/>
</dbReference>
<keyword evidence="2" id="KW-0479">Metal-binding</keyword>
<dbReference type="Gene3D" id="3.40.50.720">
    <property type="entry name" value="NAD(P)-binding Rossmann-like Domain"/>
    <property type="match status" value="1"/>
</dbReference>
<organism evidence="4 5">
    <name type="scientific">Shimia abyssi</name>
    <dbReference type="NCBI Taxonomy" id="1662395"/>
    <lineage>
        <taxon>Bacteria</taxon>
        <taxon>Pseudomonadati</taxon>
        <taxon>Pseudomonadota</taxon>
        <taxon>Alphaproteobacteria</taxon>
        <taxon>Rhodobacterales</taxon>
        <taxon>Roseobacteraceae</taxon>
    </lineage>
</organism>
<comment type="caution">
    <text evidence="4">The sequence shown here is derived from an EMBL/GenBank/DDBJ whole genome shotgun (WGS) entry which is preliminary data.</text>
</comment>
<dbReference type="RefSeq" id="WP_106609694.1">
    <property type="nucleotide sequence ID" value="NZ_PYGJ01000014.1"/>
</dbReference>
<reference evidence="4 5" key="1">
    <citation type="submission" date="2018-03" db="EMBL/GenBank/DDBJ databases">
        <title>Genomic Encyclopedia of Archaeal and Bacterial Type Strains, Phase II (KMG-II): from individual species to whole genera.</title>
        <authorList>
            <person name="Goeker M."/>
        </authorList>
    </citation>
    <scope>NUCLEOTIDE SEQUENCE [LARGE SCALE GENOMIC DNA]</scope>
    <source>
        <strain evidence="4 5">DSM 100673</strain>
    </source>
</reference>
<dbReference type="SMART" id="SM00829">
    <property type="entry name" value="PKS_ER"/>
    <property type="match status" value="1"/>
</dbReference>
<dbReference type="Gene3D" id="3.90.180.10">
    <property type="entry name" value="Medium-chain alcohol dehydrogenases, catalytic domain"/>
    <property type="match status" value="1"/>
</dbReference>
<dbReference type="InterPro" id="IPR020843">
    <property type="entry name" value="ER"/>
</dbReference>
<dbReference type="PANTHER" id="PTHR44154">
    <property type="entry name" value="QUINONE OXIDOREDUCTASE"/>
    <property type="match status" value="1"/>
</dbReference>
<evidence type="ECO:0000259" key="3">
    <source>
        <dbReference type="SMART" id="SM00829"/>
    </source>
</evidence>
<sequence length="338" mass="36290">MKAVGFLKSLPIEAEDSLTDVTLPTPDLRDADLLVKVEAISINPADAKRRIRTAVDTPHAEPFILGYDAVGTVEALGKDVTGFKAGDLVWYAGDANRAGSYAELQAVDHRIVAHAPKSVSKPAAAALPLVSLTAWEMLFERLQVPVDETPASLLIIGGAGGVGSITTQLARKLTGLNVISTASRPETAAWCRKMGAHHVVNHRELIAETRALGPEFIQYIAQYADTSMHWDAMCELVAPQGRIGTIVETDDTLDISALQGKSAALMWELMFTRSLFGTPDMAKQGQILNRMARLVDDGVISTTETRVLHGLSAQTLKNAHEIIETGAMVGKLVVDYAS</sequence>
<dbReference type="GO" id="GO:0016491">
    <property type="term" value="F:oxidoreductase activity"/>
    <property type="evidence" value="ECO:0007669"/>
    <property type="project" value="UniProtKB-KW"/>
</dbReference>
<evidence type="ECO:0000256" key="2">
    <source>
        <dbReference type="RuleBase" id="RU364000"/>
    </source>
</evidence>
<keyword evidence="2" id="KW-0560">Oxidoreductase</keyword>
<comment type="similarity">
    <text evidence="2">Belongs to the zinc-containing alcohol dehydrogenase family. Quinone oxidoreductase subfamily.</text>
</comment>
<dbReference type="Pfam" id="PF13602">
    <property type="entry name" value="ADH_zinc_N_2"/>
    <property type="match status" value="1"/>
</dbReference>
<dbReference type="Proteomes" id="UP000240418">
    <property type="component" value="Unassembled WGS sequence"/>
</dbReference>
<dbReference type="EMBL" id="PYGJ01000014">
    <property type="protein sequence ID" value="PSL17827.1"/>
    <property type="molecule type" value="Genomic_DNA"/>
</dbReference>
<proteinExistence type="inferred from homology"/>
<keyword evidence="1" id="KW-0521">NADP</keyword>
<evidence type="ECO:0000313" key="4">
    <source>
        <dbReference type="EMBL" id="PSL17827.1"/>
    </source>
</evidence>
<feature type="domain" description="Enoyl reductase (ER)" evidence="3">
    <location>
        <begin position="5"/>
        <end position="334"/>
    </location>
</feature>
<dbReference type="InterPro" id="IPR036291">
    <property type="entry name" value="NAD(P)-bd_dom_sf"/>
</dbReference>
<evidence type="ECO:0000313" key="5">
    <source>
        <dbReference type="Proteomes" id="UP000240418"/>
    </source>
</evidence>
<dbReference type="AlphaFoldDB" id="A0A2P8F7Z0"/>
<dbReference type="InterPro" id="IPR011032">
    <property type="entry name" value="GroES-like_sf"/>
</dbReference>
<keyword evidence="2" id="KW-0862">Zinc</keyword>
<dbReference type="OrthoDB" id="9785812at2"/>
<dbReference type="PANTHER" id="PTHR44154:SF1">
    <property type="entry name" value="QUINONE OXIDOREDUCTASE"/>
    <property type="match status" value="1"/>
</dbReference>
<keyword evidence="5" id="KW-1185">Reference proteome</keyword>
<protein>
    <recommendedName>
        <fullName evidence="2">Zinc-type alcohol dehydrogenase-like protein</fullName>
    </recommendedName>
</protein>
<dbReference type="InterPro" id="IPR013154">
    <property type="entry name" value="ADH-like_N"/>
</dbReference>
<dbReference type="InterPro" id="IPR014182">
    <property type="entry name" value="ADH_Zn_typ-1"/>
</dbReference>
<name>A0A2P8F7Z0_9RHOB</name>
<evidence type="ECO:0000256" key="1">
    <source>
        <dbReference type="ARBA" id="ARBA00022857"/>
    </source>
</evidence>
<dbReference type="Pfam" id="PF08240">
    <property type="entry name" value="ADH_N"/>
    <property type="match status" value="1"/>
</dbReference>